<protein>
    <submittedName>
        <fullName evidence="1">Uncharacterized protein</fullName>
    </submittedName>
</protein>
<proteinExistence type="predicted"/>
<organism evidence="1 2">
    <name type="scientific">Dreissena polymorpha</name>
    <name type="common">Zebra mussel</name>
    <name type="synonym">Mytilus polymorpha</name>
    <dbReference type="NCBI Taxonomy" id="45954"/>
    <lineage>
        <taxon>Eukaryota</taxon>
        <taxon>Metazoa</taxon>
        <taxon>Spiralia</taxon>
        <taxon>Lophotrochozoa</taxon>
        <taxon>Mollusca</taxon>
        <taxon>Bivalvia</taxon>
        <taxon>Autobranchia</taxon>
        <taxon>Heteroconchia</taxon>
        <taxon>Euheterodonta</taxon>
        <taxon>Imparidentia</taxon>
        <taxon>Neoheterodontei</taxon>
        <taxon>Myida</taxon>
        <taxon>Dreissenoidea</taxon>
        <taxon>Dreissenidae</taxon>
        <taxon>Dreissena</taxon>
    </lineage>
</organism>
<name>A0A9D4EAX3_DREPO</name>
<dbReference type="Proteomes" id="UP000828390">
    <property type="component" value="Unassembled WGS sequence"/>
</dbReference>
<evidence type="ECO:0000313" key="1">
    <source>
        <dbReference type="EMBL" id="KAH3775963.1"/>
    </source>
</evidence>
<comment type="caution">
    <text evidence="1">The sequence shown here is derived from an EMBL/GenBank/DDBJ whole genome shotgun (WGS) entry which is preliminary data.</text>
</comment>
<gene>
    <name evidence="1" type="ORF">DPMN_177374</name>
</gene>
<dbReference type="EMBL" id="JAIWYP010000009">
    <property type="protein sequence ID" value="KAH3775963.1"/>
    <property type="molecule type" value="Genomic_DNA"/>
</dbReference>
<sequence>MLHTGFDAADRLEPDCIQRCQSRVFTLFDKLGVPVNHIGVTMVAWNEQQVSTCESL</sequence>
<evidence type="ECO:0000313" key="2">
    <source>
        <dbReference type="Proteomes" id="UP000828390"/>
    </source>
</evidence>
<accession>A0A9D4EAX3</accession>
<reference evidence="1" key="1">
    <citation type="journal article" date="2019" name="bioRxiv">
        <title>The Genome of the Zebra Mussel, Dreissena polymorpha: A Resource for Invasive Species Research.</title>
        <authorList>
            <person name="McCartney M.A."/>
            <person name="Auch B."/>
            <person name="Kono T."/>
            <person name="Mallez S."/>
            <person name="Zhang Y."/>
            <person name="Obille A."/>
            <person name="Becker A."/>
            <person name="Abrahante J.E."/>
            <person name="Garbe J."/>
            <person name="Badalamenti J.P."/>
            <person name="Herman A."/>
            <person name="Mangelson H."/>
            <person name="Liachko I."/>
            <person name="Sullivan S."/>
            <person name="Sone E.D."/>
            <person name="Koren S."/>
            <person name="Silverstein K.A.T."/>
            <person name="Beckman K.B."/>
            <person name="Gohl D.M."/>
        </authorList>
    </citation>
    <scope>NUCLEOTIDE SEQUENCE</scope>
    <source>
        <strain evidence="1">Duluth1</strain>
        <tissue evidence="1">Whole animal</tissue>
    </source>
</reference>
<reference evidence="1" key="2">
    <citation type="submission" date="2020-11" db="EMBL/GenBank/DDBJ databases">
        <authorList>
            <person name="McCartney M.A."/>
            <person name="Auch B."/>
            <person name="Kono T."/>
            <person name="Mallez S."/>
            <person name="Becker A."/>
            <person name="Gohl D.M."/>
            <person name="Silverstein K.A.T."/>
            <person name="Koren S."/>
            <person name="Bechman K.B."/>
            <person name="Herman A."/>
            <person name="Abrahante J.E."/>
            <person name="Garbe J."/>
        </authorList>
    </citation>
    <scope>NUCLEOTIDE SEQUENCE</scope>
    <source>
        <strain evidence="1">Duluth1</strain>
        <tissue evidence="1">Whole animal</tissue>
    </source>
</reference>
<keyword evidence="2" id="KW-1185">Reference proteome</keyword>
<dbReference type="AlphaFoldDB" id="A0A9D4EAX3"/>